<dbReference type="Pfam" id="PF00392">
    <property type="entry name" value="GntR"/>
    <property type="match status" value="1"/>
</dbReference>
<keyword evidence="3" id="KW-0804">Transcription</keyword>
<keyword evidence="2" id="KW-0238">DNA-binding</keyword>
<feature type="domain" description="HTH gntR-type" evidence="6">
    <location>
        <begin position="60"/>
        <end position="130"/>
    </location>
</feature>
<organism evidence="7 8">
    <name type="scientific">Bradyrhizobium lablabi</name>
    <dbReference type="NCBI Taxonomy" id="722472"/>
    <lineage>
        <taxon>Bacteria</taxon>
        <taxon>Pseudomonadati</taxon>
        <taxon>Pseudomonadota</taxon>
        <taxon>Alphaproteobacteria</taxon>
        <taxon>Hyphomicrobiales</taxon>
        <taxon>Nitrobacteraceae</taxon>
        <taxon>Bradyrhizobium</taxon>
    </lineage>
</organism>
<dbReference type="InterPro" id="IPR008920">
    <property type="entry name" value="TF_FadR/GntR_C"/>
</dbReference>
<dbReference type="PRINTS" id="PR00035">
    <property type="entry name" value="HTHGNTR"/>
</dbReference>
<evidence type="ECO:0000256" key="3">
    <source>
        <dbReference type="ARBA" id="ARBA00023163"/>
    </source>
</evidence>
<proteinExistence type="predicted"/>
<dbReference type="Gene3D" id="1.10.10.10">
    <property type="entry name" value="Winged helix-like DNA-binding domain superfamily/Winged helix DNA-binding domain"/>
    <property type="match status" value="1"/>
</dbReference>
<keyword evidence="1" id="KW-0805">Transcription regulation</keyword>
<evidence type="ECO:0000256" key="2">
    <source>
        <dbReference type="ARBA" id="ARBA00023125"/>
    </source>
</evidence>
<protein>
    <submittedName>
        <fullName evidence="7">Transcriptional regulator, GntR family</fullName>
    </submittedName>
</protein>
<gene>
    <name evidence="7" type="ORF">SAMN05444171_6395</name>
</gene>
<evidence type="ECO:0000259" key="6">
    <source>
        <dbReference type="PROSITE" id="PS50949"/>
    </source>
</evidence>
<evidence type="ECO:0000256" key="1">
    <source>
        <dbReference type="ARBA" id="ARBA00023015"/>
    </source>
</evidence>
<dbReference type="InterPro" id="IPR036390">
    <property type="entry name" value="WH_DNA-bd_sf"/>
</dbReference>
<reference evidence="7 8" key="1">
    <citation type="submission" date="2016-10" db="EMBL/GenBank/DDBJ databases">
        <authorList>
            <person name="de Groot N.N."/>
        </authorList>
    </citation>
    <scope>NUCLEOTIDE SEQUENCE [LARGE SCALE GENOMIC DNA]</scope>
    <source>
        <strain evidence="7 8">GAS522</strain>
    </source>
</reference>
<evidence type="ECO:0000313" key="8">
    <source>
        <dbReference type="Proteomes" id="UP000183208"/>
    </source>
</evidence>
<dbReference type="SUPFAM" id="SSF48008">
    <property type="entry name" value="GntR ligand-binding domain-like"/>
    <property type="match status" value="1"/>
</dbReference>
<dbReference type="AlphaFoldDB" id="A0A1M7G1U4"/>
<accession>A0A1M7G1U4</accession>
<evidence type="ECO:0000256" key="4">
    <source>
        <dbReference type="SAM" id="Coils"/>
    </source>
</evidence>
<evidence type="ECO:0000313" key="7">
    <source>
        <dbReference type="EMBL" id="SEE14026.1"/>
    </source>
</evidence>
<dbReference type="EMBL" id="FNTI01000001">
    <property type="protein sequence ID" value="SEE14026.1"/>
    <property type="molecule type" value="Genomic_DNA"/>
</dbReference>
<dbReference type="InterPro" id="IPR000524">
    <property type="entry name" value="Tscrpt_reg_HTH_GntR"/>
</dbReference>
<dbReference type="PANTHER" id="PTHR43537:SF5">
    <property type="entry name" value="UXU OPERON TRANSCRIPTIONAL REGULATOR"/>
    <property type="match status" value="1"/>
</dbReference>
<dbReference type="SMART" id="SM00345">
    <property type="entry name" value="HTH_GNTR"/>
    <property type="match status" value="1"/>
</dbReference>
<feature type="compositionally biased region" description="Basic residues" evidence="5">
    <location>
        <begin position="28"/>
        <end position="38"/>
    </location>
</feature>
<dbReference type="PROSITE" id="PS50949">
    <property type="entry name" value="HTH_GNTR"/>
    <property type="match status" value="1"/>
</dbReference>
<dbReference type="OrthoDB" id="9805385at2"/>
<dbReference type="Pfam" id="PF07729">
    <property type="entry name" value="FCD"/>
    <property type="match status" value="1"/>
</dbReference>
<dbReference type="CDD" id="cd07377">
    <property type="entry name" value="WHTH_GntR"/>
    <property type="match status" value="1"/>
</dbReference>
<dbReference type="SUPFAM" id="SSF46785">
    <property type="entry name" value="Winged helix' DNA-binding domain"/>
    <property type="match status" value="1"/>
</dbReference>
<dbReference type="Proteomes" id="UP000183208">
    <property type="component" value="Unassembled WGS sequence"/>
</dbReference>
<feature type="compositionally biased region" description="Low complexity" evidence="5">
    <location>
        <begin position="17"/>
        <end position="27"/>
    </location>
</feature>
<dbReference type="GO" id="GO:0003700">
    <property type="term" value="F:DNA-binding transcription factor activity"/>
    <property type="evidence" value="ECO:0007669"/>
    <property type="project" value="InterPro"/>
</dbReference>
<dbReference type="InterPro" id="IPR036388">
    <property type="entry name" value="WH-like_DNA-bd_sf"/>
</dbReference>
<evidence type="ECO:0000256" key="5">
    <source>
        <dbReference type="SAM" id="MobiDB-lite"/>
    </source>
</evidence>
<feature type="coiled-coil region" evidence="4">
    <location>
        <begin position="261"/>
        <end position="292"/>
    </location>
</feature>
<dbReference type="Gene3D" id="1.20.120.530">
    <property type="entry name" value="GntR ligand-binding domain-like"/>
    <property type="match status" value="1"/>
</dbReference>
<dbReference type="GO" id="GO:0003677">
    <property type="term" value="F:DNA binding"/>
    <property type="evidence" value="ECO:0007669"/>
    <property type="project" value="UniProtKB-KW"/>
</dbReference>
<dbReference type="InterPro" id="IPR011711">
    <property type="entry name" value="GntR_C"/>
</dbReference>
<keyword evidence="4" id="KW-0175">Coiled coil</keyword>
<feature type="region of interest" description="Disordered" evidence="5">
    <location>
        <begin position="1"/>
        <end position="54"/>
    </location>
</feature>
<dbReference type="RefSeq" id="WP_143039796.1">
    <property type="nucleotide sequence ID" value="NZ_FNTI01000001.1"/>
</dbReference>
<dbReference type="SMART" id="SM00895">
    <property type="entry name" value="FCD"/>
    <property type="match status" value="1"/>
</dbReference>
<name>A0A1M7G1U4_9BRAD</name>
<sequence length="301" mass="33291">MPASARTPEVNKTVIRKTTIAATAPAGAKKRPAARRSAAKTADPAISDRSQPRFAPIRTKRVFEEICEQVRREMAAGSLRPGDKLPPERELALKLGVSRAAVREALRSLEIAGVVGLHKGARGGAFILKGDPDIVTRSIRDMFHLGRISLDNLTEARTLVMQTAIELVCARIRPTALAALEKNVDRLTTLPTSGKASERVAISAEFYRLISQATDNTVLQVIIEALTDIVLQQVEQSNIEFFPNLIAHRRRLVQYIATRQVDEAKREMTEHLQRLRRHLMRAERTAADNRATSALAEESSL</sequence>
<dbReference type="PANTHER" id="PTHR43537">
    <property type="entry name" value="TRANSCRIPTIONAL REGULATOR, GNTR FAMILY"/>
    <property type="match status" value="1"/>
</dbReference>